<dbReference type="EMBL" id="CM032187">
    <property type="protein sequence ID" value="KAG7089600.1"/>
    <property type="molecule type" value="Genomic_DNA"/>
</dbReference>
<dbReference type="AlphaFoldDB" id="A0A9P7UQ11"/>
<accession>A0A9P7UQ11</accession>
<evidence type="ECO:0000313" key="2">
    <source>
        <dbReference type="Proteomes" id="UP001049176"/>
    </source>
</evidence>
<reference evidence="1" key="1">
    <citation type="journal article" date="2021" name="Genome Biol. Evol.">
        <title>The assembled and annotated genome of the fairy-ring fungus Marasmius oreades.</title>
        <authorList>
            <person name="Hiltunen M."/>
            <person name="Ament-Velasquez S.L."/>
            <person name="Johannesson H."/>
        </authorList>
    </citation>
    <scope>NUCLEOTIDE SEQUENCE</scope>
    <source>
        <strain evidence="1">03SP1</strain>
    </source>
</reference>
<dbReference type="GeneID" id="66080342"/>
<dbReference type="KEGG" id="more:E1B28_011267"/>
<gene>
    <name evidence="1" type="ORF">E1B28_011267</name>
</gene>
<organism evidence="1 2">
    <name type="scientific">Marasmius oreades</name>
    <name type="common">fairy-ring Marasmius</name>
    <dbReference type="NCBI Taxonomy" id="181124"/>
    <lineage>
        <taxon>Eukaryota</taxon>
        <taxon>Fungi</taxon>
        <taxon>Dikarya</taxon>
        <taxon>Basidiomycota</taxon>
        <taxon>Agaricomycotina</taxon>
        <taxon>Agaricomycetes</taxon>
        <taxon>Agaricomycetidae</taxon>
        <taxon>Agaricales</taxon>
        <taxon>Marasmiineae</taxon>
        <taxon>Marasmiaceae</taxon>
        <taxon>Marasmius</taxon>
    </lineage>
</organism>
<evidence type="ECO:0000313" key="1">
    <source>
        <dbReference type="EMBL" id="KAG7089600.1"/>
    </source>
</evidence>
<sequence length="95" mass="10629">MFVTIPMLAPVHPHIPVLYGESTPAGRTTSLAAPVTSRHTMTFPTDVYRLSFQRHDIGSSLLDSFYFPSAMCFYAHPRDTPTCDSDTRIMKVHVS</sequence>
<keyword evidence="2" id="KW-1185">Reference proteome</keyword>
<protein>
    <submittedName>
        <fullName evidence="1">Uncharacterized protein</fullName>
    </submittedName>
</protein>
<name>A0A9P7UQ11_9AGAR</name>
<proteinExistence type="predicted"/>
<comment type="caution">
    <text evidence="1">The sequence shown here is derived from an EMBL/GenBank/DDBJ whole genome shotgun (WGS) entry which is preliminary data.</text>
</comment>
<dbReference type="Proteomes" id="UP001049176">
    <property type="component" value="Chromosome 7"/>
</dbReference>
<dbReference type="RefSeq" id="XP_043006070.1">
    <property type="nucleotide sequence ID" value="XM_043156285.1"/>
</dbReference>